<evidence type="ECO:0000313" key="4">
    <source>
        <dbReference type="Proteomes" id="UP000693970"/>
    </source>
</evidence>
<organism evidence="2 4">
    <name type="scientific">Nitzschia inconspicua</name>
    <dbReference type="NCBI Taxonomy" id="303405"/>
    <lineage>
        <taxon>Eukaryota</taxon>
        <taxon>Sar</taxon>
        <taxon>Stramenopiles</taxon>
        <taxon>Ochrophyta</taxon>
        <taxon>Bacillariophyta</taxon>
        <taxon>Bacillariophyceae</taxon>
        <taxon>Bacillariophycidae</taxon>
        <taxon>Bacillariales</taxon>
        <taxon>Bacillariaceae</taxon>
        <taxon>Nitzschia</taxon>
    </lineage>
</organism>
<keyword evidence="4" id="KW-1185">Reference proteome</keyword>
<dbReference type="EMBL" id="JAGRRH010000022">
    <property type="protein sequence ID" value="KAG7345199.1"/>
    <property type="molecule type" value="Genomic_DNA"/>
</dbReference>
<protein>
    <submittedName>
        <fullName evidence="2">No apical meristem-associated C-terminal domain containing protein</fullName>
    </submittedName>
</protein>
<dbReference type="OrthoDB" id="413361at2759"/>
<accession>A0A9K3KK41</accession>
<dbReference type="PANTHER" id="PTHR45023:SF4">
    <property type="entry name" value="GLYCINE-RICH PROTEIN-RELATED"/>
    <property type="match status" value="1"/>
</dbReference>
<reference evidence="2" key="2">
    <citation type="submission" date="2021-04" db="EMBL/GenBank/DDBJ databases">
        <authorList>
            <person name="Podell S."/>
        </authorList>
    </citation>
    <scope>NUCLEOTIDE SEQUENCE</scope>
    <source>
        <strain evidence="2">Hildebrandi</strain>
    </source>
</reference>
<name>A0A9K3KK41_9STRA</name>
<dbReference type="AlphaFoldDB" id="A0A9K3KK41"/>
<feature type="region of interest" description="Disordered" evidence="1">
    <location>
        <begin position="209"/>
        <end position="229"/>
    </location>
</feature>
<dbReference type="PANTHER" id="PTHR45023">
    <property type="match status" value="1"/>
</dbReference>
<evidence type="ECO:0000256" key="1">
    <source>
        <dbReference type="SAM" id="MobiDB-lite"/>
    </source>
</evidence>
<feature type="compositionally biased region" description="Polar residues" evidence="1">
    <location>
        <begin position="209"/>
        <end position="220"/>
    </location>
</feature>
<evidence type="ECO:0000313" key="2">
    <source>
        <dbReference type="EMBL" id="KAG7345199.1"/>
    </source>
</evidence>
<dbReference type="Proteomes" id="UP000693970">
    <property type="component" value="Unassembled WGS sequence"/>
</dbReference>
<reference evidence="2" key="1">
    <citation type="journal article" date="2021" name="Sci. Rep.">
        <title>Diploid genomic architecture of Nitzschia inconspicua, an elite biomass production diatom.</title>
        <authorList>
            <person name="Oliver A."/>
            <person name="Podell S."/>
            <person name="Pinowska A."/>
            <person name="Traller J.C."/>
            <person name="Smith S.R."/>
            <person name="McClure R."/>
            <person name="Beliaev A."/>
            <person name="Bohutskyi P."/>
            <person name="Hill E.A."/>
            <person name="Rabines A."/>
            <person name="Zheng H."/>
            <person name="Allen L.Z."/>
            <person name="Kuo A."/>
            <person name="Grigoriev I.V."/>
            <person name="Allen A.E."/>
            <person name="Hazlebeck D."/>
            <person name="Allen E.E."/>
        </authorList>
    </citation>
    <scope>NUCLEOTIDE SEQUENCE</scope>
    <source>
        <strain evidence="2">Hildebrandi</strain>
    </source>
</reference>
<proteinExistence type="predicted"/>
<gene>
    <name evidence="2" type="ORF">IV203_032730</name>
    <name evidence="3" type="ORF">IV203_032740</name>
</gene>
<comment type="caution">
    <text evidence="2">The sequence shown here is derived from an EMBL/GenBank/DDBJ whole genome shotgun (WGS) entry which is preliminary data.</text>
</comment>
<sequence>MHDTYVRLFGSKARINVYSPLEKGDHPELDTSEFLETDDTLKYQSLIGSMQWVILLGRFDIATAVMTLSSYRPVPRIGHLDRAKRIVSYLMRFKDACIRKFDELYAEADEVQEGVARAPEALMNRYMRKIQPEMNLWIPFYKRVADCPPSGVPKEQWPNFASEAFFAHFKRPFRFPHVAEVLMQLPKFDPMSRNDDIEELLDVTGAVNQNANGKSTTNTIGKPMGSKIPRPIGQKAAKRKAQEEISVARSQKTRTASMVQMTAIHERLAKSMEDNNQIDIRYKEFQMLKEIGDVEGSRKCIEEIQQLKASIDGRASASIDCRASFSSGSDEDDANDSPMVPVVVTAPAQMMVDDNELDNY</sequence>
<dbReference type="EMBL" id="JAGRRH010000022">
    <property type="protein sequence ID" value="KAG7345209.1"/>
    <property type="molecule type" value="Genomic_DNA"/>
</dbReference>
<evidence type="ECO:0000313" key="3">
    <source>
        <dbReference type="EMBL" id="KAG7345209.1"/>
    </source>
</evidence>